<feature type="transmembrane region" description="Helical" evidence="1">
    <location>
        <begin position="27"/>
        <end position="50"/>
    </location>
</feature>
<accession>A0A2S2QV23</accession>
<evidence type="ECO:0000256" key="1">
    <source>
        <dbReference type="SAM" id="Phobius"/>
    </source>
</evidence>
<sequence>MIRKLAKNSGKPFWACRGSFFFYPCKASFPLILGAPFISLRVSAAHLVTIRCFRICRTRARAHVSCTSRTIAFVLLYVVVVVVVVINVIGRTRSGVNISLARRSLNPNGATCTGDPSPRTYTAVRVVARTRNTNVVRRARRYARSA</sequence>
<keyword evidence="1" id="KW-0472">Membrane</keyword>
<keyword evidence="1" id="KW-1133">Transmembrane helix</keyword>
<name>A0A2S2QV23_9HEMI</name>
<organism evidence="2">
    <name type="scientific">Sipha flava</name>
    <name type="common">yellow sugarcane aphid</name>
    <dbReference type="NCBI Taxonomy" id="143950"/>
    <lineage>
        <taxon>Eukaryota</taxon>
        <taxon>Metazoa</taxon>
        <taxon>Ecdysozoa</taxon>
        <taxon>Arthropoda</taxon>
        <taxon>Hexapoda</taxon>
        <taxon>Insecta</taxon>
        <taxon>Pterygota</taxon>
        <taxon>Neoptera</taxon>
        <taxon>Paraneoptera</taxon>
        <taxon>Hemiptera</taxon>
        <taxon>Sternorrhyncha</taxon>
        <taxon>Aphidomorpha</taxon>
        <taxon>Aphidoidea</taxon>
        <taxon>Aphididae</taxon>
        <taxon>Sipha</taxon>
    </lineage>
</organism>
<protein>
    <submittedName>
        <fullName evidence="2">Uncharacterized protein</fullName>
    </submittedName>
</protein>
<dbReference type="EMBL" id="GGMS01012404">
    <property type="protein sequence ID" value="MBY81607.1"/>
    <property type="molecule type" value="Transcribed_RNA"/>
</dbReference>
<keyword evidence="1" id="KW-0812">Transmembrane</keyword>
<dbReference type="AlphaFoldDB" id="A0A2S2QV23"/>
<reference evidence="2" key="1">
    <citation type="submission" date="2018-04" db="EMBL/GenBank/DDBJ databases">
        <title>Transcriptome assembly of Sipha flava.</title>
        <authorList>
            <person name="Scully E.D."/>
            <person name="Geib S.M."/>
            <person name="Palmer N.A."/>
            <person name="Koch K."/>
            <person name="Bradshaw J."/>
            <person name="Heng-Moss T."/>
            <person name="Sarath G."/>
        </authorList>
    </citation>
    <scope>NUCLEOTIDE SEQUENCE</scope>
</reference>
<feature type="transmembrane region" description="Helical" evidence="1">
    <location>
        <begin position="71"/>
        <end position="90"/>
    </location>
</feature>
<gene>
    <name evidence="2" type="ORF">g.81010</name>
</gene>
<evidence type="ECO:0000313" key="2">
    <source>
        <dbReference type="EMBL" id="MBY81607.1"/>
    </source>
</evidence>
<proteinExistence type="predicted"/>